<organism evidence="1 2">
    <name type="scientific">Clonostachys rosea f. rosea IK726</name>
    <dbReference type="NCBI Taxonomy" id="1349383"/>
    <lineage>
        <taxon>Eukaryota</taxon>
        <taxon>Fungi</taxon>
        <taxon>Dikarya</taxon>
        <taxon>Ascomycota</taxon>
        <taxon>Pezizomycotina</taxon>
        <taxon>Sordariomycetes</taxon>
        <taxon>Hypocreomycetidae</taxon>
        <taxon>Hypocreales</taxon>
        <taxon>Bionectriaceae</taxon>
        <taxon>Clonostachys</taxon>
    </lineage>
</organism>
<sequence length="134" mass="14587">MSNVSSSDWYSRVRSLSTALILVWNEPTIVSIAFTAASRFLENPGSRLPITSRDGNTCLSMSVLLLDHSRPQSALSLCHKNRNLPPICAACCFKLSNAIVLRTSSPGQVLVGLLVRIEVRLGVSMADALLLEQF</sequence>
<dbReference type="EMBL" id="CADEHS020000005">
    <property type="protein sequence ID" value="CAG9941673.1"/>
    <property type="molecule type" value="Genomic_DNA"/>
</dbReference>
<feature type="non-terminal residue" evidence="1">
    <location>
        <position position="134"/>
    </location>
</feature>
<proteinExistence type="predicted"/>
<gene>
    <name evidence="1" type="ORF">CRV2_00003107</name>
</gene>
<evidence type="ECO:0000313" key="2">
    <source>
        <dbReference type="Proteomes" id="UP000836387"/>
    </source>
</evidence>
<dbReference type="Proteomes" id="UP000836387">
    <property type="component" value="Unassembled WGS sequence"/>
</dbReference>
<name>A0ACA9TLP3_BIOOC</name>
<protein>
    <submittedName>
        <fullName evidence="1">Uncharacterized protein</fullName>
    </submittedName>
</protein>
<accession>A0ACA9TLP3</accession>
<reference evidence="1" key="1">
    <citation type="submission" date="2020-04" db="EMBL/GenBank/DDBJ databases">
        <authorList>
            <person name="Broberg M."/>
        </authorList>
    </citation>
    <scope>NUCLEOTIDE SEQUENCE</scope>
</reference>
<comment type="caution">
    <text evidence="1">The sequence shown here is derived from an EMBL/GenBank/DDBJ whole genome shotgun (WGS) entry which is preliminary data.</text>
</comment>
<evidence type="ECO:0000313" key="1">
    <source>
        <dbReference type="EMBL" id="CAG9941673.1"/>
    </source>
</evidence>
<reference evidence="1" key="2">
    <citation type="submission" date="2021-10" db="EMBL/GenBank/DDBJ databases">
        <authorList>
            <person name="Piombo E."/>
        </authorList>
    </citation>
    <scope>NUCLEOTIDE SEQUENCE</scope>
</reference>
<keyword evidence="2" id="KW-1185">Reference proteome</keyword>